<protein>
    <submittedName>
        <fullName evidence="1">Uncharacterized protein</fullName>
    </submittedName>
</protein>
<dbReference type="EMBL" id="CYZT01000092">
    <property type="protein sequence ID" value="CUO43866.1"/>
    <property type="molecule type" value="Genomic_DNA"/>
</dbReference>
<gene>
    <name evidence="1" type="ORF">ERS852411_01540</name>
</gene>
<dbReference type="AlphaFoldDB" id="A0A174F4X5"/>
<accession>A0A174F4X5</accession>
<evidence type="ECO:0000313" key="2">
    <source>
        <dbReference type="Proteomes" id="UP000095746"/>
    </source>
</evidence>
<dbReference type="Proteomes" id="UP000095746">
    <property type="component" value="Unassembled WGS sequence"/>
</dbReference>
<reference evidence="1 2" key="1">
    <citation type="submission" date="2015-09" db="EMBL/GenBank/DDBJ databases">
        <authorList>
            <consortium name="Pathogen Informatics"/>
        </authorList>
    </citation>
    <scope>NUCLEOTIDE SEQUENCE [LARGE SCALE GENOMIC DNA]</scope>
    <source>
        <strain evidence="1 2">2789STDY5608854</strain>
    </source>
</reference>
<name>A0A174F4X5_FLAPL</name>
<sequence length="80" mass="9163">MTRLMDSVSPLPQNWLMRTEEPLWSPKMTSWMTKTGMLATSTAARGASPRAPTMKVSISPRRVVHRFWSRMGRASRTTLR</sequence>
<evidence type="ECO:0000313" key="1">
    <source>
        <dbReference type="EMBL" id="CUO43866.1"/>
    </source>
</evidence>
<proteinExistence type="predicted"/>
<organism evidence="1 2">
    <name type="scientific">Flavonifractor plautii</name>
    <name type="common">Fusobacterium plautii</name>
    <dbReference type="NCBI Taxonomy" id="292800"/>
    <lineage>
        <taxon>Bacteria</taxon>
        <taxon>Bacillati</taxon>
        <taxon>Bacillota</taxon>
        <taxon>Clostridia</taxon>
        <taxon>Eubacteriales</taxon>
        <taxon>Oscillospiraceae</taxon>
        <taxon>Flavonifractor</taxon>
    </lineage>
</organism>